<dbReference type="Proteomes" id="UP000238356">
    <property type="component" value="Unassembled WGS sequence"/>
</dbReference>
<dbReference type="SUPFAM" id="SSF52540">
    <property type="entry name" value="P-loop containing nucleoside triphosphate hydrolases"/>
    <property type="match status" value="1"/>
</dbReference>
<accession>A0A2S6AAF9</accession>
<comment type="caution">
    <text evidence="2">The sequence shown here is derived from an EMBL/GenBank/DDBJ whole genome shotgun (WGS) entry which is preliminary data.</text>
</comment>
<keyword evidence="3" id="KW-1185">Reference proteome</keyword>
<dbReference type="Pfam" id="PF00485">
    <property type="entry name" value="PRK"/>
    <property type="match status" value="1"/>
</dbReference>
<gene>
    <name evidence="2" type="ORF">C5F51_07910</name>
</gene>
<dbReference type="InterPro" id="IPR006083">
    <property type="entry name" value="PRK/URK"/>
</dbReference>
<keyword evidence="2" id="KW-0418">Kinase</keyword>
<organism evidence="2 3">
    <name type="scientific">Nocardia nova</name>
    <dbReference type="NCBI Taxonomy" id="37330"/>
    <lineage>
        <taxon>Bacteria</taxon>
        <taxon>Bacillati</taxon>
        <taxon>Actinomycetota</taxon>
        <taxon>Actinomycetes</taxon>
        <taxon>Mycobacteriales</taxon>
        <taxon>Nocardiaceae</taxon>
        <taxon>Nocardia</taxon>
    </lineage>
</organism>
<dbReference type="PANTHER" id="PTHR10285">
    <property type="entry name" value="URIDINE KINASE"/>
    <property type="match status" value="1"/>
</dbReference>
<name>A0A2S6AAF9_9NOCA</name>
<dbReference type="InterPro" id="IPR027417">
    <property type="entry name" value="P-loop_NTPase"/>
</dbReference>
<reference evidence="2 3" key="1">
    <citation type="submission" date="2018-02" db="EMBL/GenBank/DDBJ databases">
        <title>8 Nocardia nova and 1 Nocardia cyriacigeorgica strain used for evolution to TMP-SMX.</title>
        <authorList>
            <person name="Mehta H."/>
            <person name="Weng J."/>
            <person name="Shamoo Y."/>
        </authorList>
    </citation>
    <scope>NUCLEOTIDE SEQUENCE [LARGE SCALE GENOMIC DNA]</scope>
    <source>
        <strain evidence="2 3">BAA2227</strain>
    </source>
</reference>
<dbReference type="RefSeq" id="WP_064910844.1">
    <property type="nucleotide sequence ID" value="NZ_PSZB01000009.1"/>
</dbReference>
<dbReference type="NCBIfam" id="NF006743">
    <property type="entry name" value="PRK09270.1-2"/>
    <property type="match status" value="1"/>
</dbReference>
<protein>
    <submittedName>
        <fullName evidence="2">Nucleoside/nucleotide kinase family protein</fullName>
    </submittedName>
</protein>
<proteinExistence type="predicted"/>
<evidence type="ECO:0000259" key="1">
    <source>
        <dbReference type="Pfam" id="PF00485"/>
    </source>
</evidence>
<dbReference type="GO" id="GO:0016301">
    <property type="term" value="F:kinase activity"/>
    <property type="evidence" value="ECO:0007669"/>
    <property type="project" value="UniProtKB-KW"/>
</dbReference>
<evidence type="ECO:0000313" key="3">
    <source>
        <dbReference type="Proteomes" id="UP000238356"/>
    </source>
</evidence>
<evidence type="ECO:0000313" key="2">
    <source>
        <dbReference type="EMBL" id="PPJ30421.1"/>
    </source>
</evidence>
<feature type="domain" description="Phosphoribulokinase/uridine kinase" evidence="1">
    <location>
        <begin position="33"/>
        <end position="218"/>
    </location>
</feature>
<sequence>MRGGNIVKVTGPGELAARIVRAADDAGGRRYLVGVAGPPGAGKSTLAQALVDAVRRSGVSAEVAGMDGFHLSSALLRDAGALARKGQPDTFDVASFVARLRRLRDSAIGVPVPWPVYDRARHDPVADAVVFTGERVAIVEGNYLLLDRPGWREVREYLDEVWYLDAEEAVIEQRLLRRHLRGGKSPDRAEAMVAGSDLPNARLIARTADRADLVLRAVSGGYLIRPGR</sequence>
<dbReference type="AlphaFoldDB" id="A0A2S6AAF9"/>
<dbReference type="GO" id="GO:0005524">
    <property type="term" value="F:ATP binding"/>
    <property type="evidence" value="ECO:0007669"/>
    <property type="project" value="InterPro"/>
</dbReference>
<dbReference type="EMBL" id="PSZD01000004">
    <property type="protein sequence ID" value="PPJ30421.1"/>
    <property type="molecule type" value="Genomic_DNA"/>
</dbReference>
<dbReference type="Gene3D" id="3.40.50.300">
    <property type="entry name" value="P-loop containing nucleotide triphosphate hydrolases"/>
    <property type="match status" value="1"/>
</dbReference>
<keyword evidence="2" id="KW-0808">Transferase</keyword>